<evidence type="ECO:0000313" key="3">
    <source>
        <dbReference type="Proteomes" id="UP001165378"/>
    </source>
</evidence>
<sequence length="326" mass="32838">MRAWRVVGVGEPADVLRLADVEVPEPGPGQVRIRVSAAGIGLPDLLMCRGAYAFAPAIPFTPGQEAAGVVTAAGSGVDVPLGAAVMAVTAFPSGHGAFAGECLAKADSVFPVPPGLDATAAAGFWIPHLTGWLGLVDRGRLADGEWLVVLGAAGGSGLAAVQLGKALGARVVAVVGDDRRAEQCRRLGAEAVLDHRTGALAPALHELTGGRGVDVIYDPVGGALAAGAAEALSRGGRLLAVGNASGSWAEIPADHLVRRNASLVGVYTGGYSRAEREAVHARLAELLSRGRLADTGTVPVPFAELPGALAQVAARTAPGKLVLTLP</sequence>
<dbReference type="AlphaFoldDB" id="A0AA41Q828"/>
<evidence type="ECO:0000313" key="2">
    <source>
        <dbReference type="EMBL" id="MCF2533344.1"/>
    </source>
</evidence>
<proteinExistence type="predicted"/>
<comment type="caution">
    <text evidence="2">The sequence shown here is derived from an EMBL/GenBank/DDBJ whole genome shotgun (WGS) entry which is preliminary data.</text>
</comment>
<reference evidence="2" key="1">
    <citation type="submission" date="2022-01" db="EMBL/GenBank/DDBJ databases">
        <title>Genome-Based Taxonomic Classification of the Phylum Actinobacteria.</title>
        <authorList>
            <person name="Gao Y."/>
        </authorList>
    </citation>
    <scope>NUCLEOTIDE SEQUENCE</scope>
    <source>
        <strain evidence="2">KLBMP 8922</strain>
    </source>
</reference>
<dbReference type="InterPro" id="IPR036291">
    <property type="entry name" value="NAD(P)-bd_dom_sf"/>
</dbReference>
<dbReference type="EMBL" id="JAKFHA010000047">
    <property type="protein sequence ID" value="MCF2533344.1"/>
    <property type="molecule type" value="Genomic_DNA"/>
</dbReference>
<dbReference type="InterPro" id="IPR013149">
    <property type="entry name" value="ADH-like_C"/>
</dbReference>
<name>A0AA41Q828_9ACTN</name>
<dbReference type="InterPro" id="IPR051397">
    <property type="entry name" value="Zn-ADH-like_protein"/>
</dbReference>
<feature type="domain" description="Enoyl reductase (ER)" evidence="1">
    <location>
        <begin position="11"/>
        <end position="323"/>
    </location>
</feature>
<dbReference type="Gene3D" id="3.40.50.720">
    <property type="entry name" value="NAD(P)-binding Rossmann-like Domain"/>
    <property type="match status" value="1"/>
</dbReference>
<dbReference type="Pfam" id="PF08240">
    <property type="entry name" value="ADH_N"/>
    <property type="match status" value="1"/>
</dbReference>
<dbReference type="RefSeq" id="WP_235058118.1">
    <property type="nucleotide sequence ID" value="NZ_JAKFHA010000047.1"/>
</dbReference>
<dbReference type="PANTHER" id="PTHR43677:SF4">
    <property type="entry name" value="QUINONE OXIDOREDUCTASE-LIKE PROTEIN 2"/>
    <property type="match status" value="1"/>
</dbReference>
<dbReference type="SMART" id="SM00829">
    <property type="entry name" value="PKS_ER"/>
    <property type="match status" value="1"/>
</dbReference>
<dbReference type="InterPro" id="IPR013154">
    <property type="entry name" value="ADH-like_N"/>
</dbReference>
<keyword evidence="3" id="KW-1185">Reference proteome</keyword>
<dbReference type="InterPro" id="IPR011032">
    <property type="entry name" value="GroES-like_sf"/>
</dbReference>
<evidence type="ECO:0000259" key="1">
    <source>
        <dbReference type="SMART" id="SM00829"/>
    </source>
</evidence>
<dbReference type="Pfam" id="PF00107">
    <property type="entry name" value="ADH_zinc_N"/>
    <property type="match status" value="1"/>
</dbReference>
<dbReference type="Gene3D" id="3.90.180.10">
    <property type="entry name" value="Medium-chain alcohol dehydrogenases, catalytic domain"/>
    <property type="match status" value="1"/>
</dbReference>
<dbReference type="InterPro" id="IPR020843">
    <property type="entry name" value="ER"/>
</dbReference>
<dbReference type="SUPFAM" id="SSF51735">
    <property type="entry name" value="NAD(P)-binding Rossmann-fold domains"/>
    <property type="match status" value="1"/>
</dbReference>
<dbReference type="PANTHER" id="PTHR43677">
    <property type="entry name" value="SHORT-CHAIN DEHYDROGENASE/REDUCTASE"/>
    <property type="match status" value="1"/>
</dbReference>
<dbReference type="SUPFAM" id="SSF50129">
    <property type="entry name" value="GroES-like"/>
    <property type="match status" value="1"/>
</dbReference>
<protein>
    <submittedName>
        <fullName evidence="2">Zinc-binding dehydrogenase</fullName>
    </submittedName>
</protein>
<gene>
    <name evidence="2" type="ORF">LZ495_39855</name>
</gene>
<dbReference type="GO" id="GO:0016491">
    <property type="term" value="F:oxidoreductase activity"/>
    <property type="evidence" value="ECO:0007669"/>
    <property type="project" value="InterPro"/>
</dbReference>
<dbReference type="Proteomes" id="UP001165378">
    <property type="component" value="Unassembled WGS sequence"/>
</dbReference>
<organism evidence="2 3">
    <name type="scientific">Yinghuangia soli</name>
    <dbReference type="NCBI Taxonomy" id="2908204"/>
    <lineage>
        <taxon>Bacteria</taxon>
        <taxon>Bacillati</taxon>
        <taxon>Actinomycetota</taxon>
        <taxon>Actinomycetes</taxon>
        <taxon>Kitasatosporales</taxon>
        <taxon>Streptomycetaceae</taxon>
        <taxon>Yinghuangia</taxon>
    </lineage>
</organism>
<accession>A0AA41Q828</accession>